<reference evidence="3 4" key="1">
    <citation type="journal article" date="2015" name="Genome Biol. Evol.">
        <title>Phylogenomic analyses indicate that early fungi evolved digesting cell walls of algal ancestors of land plants.</title>
        <authorList>
            <person name="Chang Y."/>
            <person name="Wang S."/>
            <person name="Sekimoto S."/>
            <person name="Aerts A.L."/>
            <person name="Choi C."/>
            <person name="Clum A."/>
            <person name="LaButti K.M."/>
            <person name="Lindquist E.A."/>
            <person name="Yee Ngan C."/>
            <person name="Ohm R.A."/>
            <person name="Salamov A.A."/>
            <person name="Grigoriev I.V."/>
            <person name="Spatafora J.W."/>
            <person name="Berbee M.L."/>
        </authorList>
    </citation>
    <scope>NUCLEOTIDE SEQUENCE [LARGE SCALE GENOMIC DNA]</scope>
    <source>
        <strain evidence="3 4">JEL478</strain>
    </source>
</reference>
<dbReference type="SUPFAM" id="SSF57959">
    <property type="entry name" value="Leucine zipper domain"/>
    <property type="match status" value="1"/>
</dbReference>
<dbReference type="OrthoDB" id="2181154at2759"/>
<dbReference type="AlphaFoldDB" id="A0A139A7D9"/>
<protein>
    <recommendedName>
        <fullName evidence="2">BZIP domain-containing protein</fullName>
    </recommendedName>
</protein>
<gene>
    <name evidence="3" type="ORF">M427DRAFT_137116</name>
</gene>
<dbReference type="InterPro" id="IPR046347">
    <property type="entry name" value="bZIP_sf"/>
</dbReference>
<dbReference type="CDD" id="cd14686">
    <property type="entry name" value="bZIP"/>
    <property type="match status" value="1"/>
</dbReference>
<evidence type="ECO:0000259" key="2">
    <source>
        <dbReference type="PROSITE" id="PS00036"/>
    </source>
</evidence>
<dbReference type="Proteomes" id="UP000070544">
    <property type="component" value="Unassembled WGS sequence"/>
</dbReference>
<feature type="region of interest" description="Disordered" evidence="1">
    <location>
        <begin position="140"/>
        <end position="162"/>
    </location>
</feature>
<dbReference type="InterPro" id="IPR004827">
    <property type="entry name" value="bZIP"/>
</dbReference>
<dbReference type="GO" id="GO:0003700">
    <property type="term" value="F:DNA-binding transcription factor activity"/>
    <property type="evidence" value="ECO:0007669"/>
    <property type="project" value="InterPro"/>
</dbReference>
<name>A0A139A7D9_GONPJ</name>
<keyword evidence="4" id="KW-1185">Reference proteome</keyword>
<accession>A0A139A7D9</accession>
<organism evidence="3 4">
    <name type="scientific">Gonapodya prolifera (strain JEL478)</name>
    <name type="common">Monoblepharis prolifera</name>
    <dbReference type="NCBI Taxonomy" id="1344416"/>
    <lineage>
        <taxon>Eukaryota</taxon>
        <taxon>Fungi</taxon>
        <taxon>Fungi incertae sedis</taxon>
        <taxon>Chytridiomycota</taxon>
        <taxon>Chytridiomycota incertae sedis</taxon>
        <taxon>Monoblepharidomycetes</taxon>
        <taxon>Monoblepharidales</taxon>
        <taxon>Gonapodyaceae</taxon>
        <taxon>Gonapodya</taxon>
    </lineage>
</organism>
<evidence type="ECO:0000256" key="1">
    <source>
        <dbReference type="SAM" id="MobiDB-lite"/>
    </source>
</evidence>
<evidence type="ECO:0000313" key="4">
    <source>
        <dbReference type="Proteomes" id="UP000070544"/>
    </source>
</evidence>
<dbReference type="Gene3D" id="1.20.5.170">
    <property type="match status" value="1"/>
</dbReference>
<proteinExistence type="predicted"/>
<dbReference type="PROSITE" id="PS00036">
    <property type="entry name" value="BZIP_BASIC"/>
    <property type="match status" value="1"/>
</dbReference>
<sequence>MSPAVTPKRFSRSTTTLDAVLARRSPPSASSEEDEEGLVPTSKLQAQREKNKAAQKAWRQRKRTELSTLRSSASESQQRLRDLEMENVQLRERNASLECQVLLVRELVQAQAQNGPRMAGAGATAVADIALHALLPRLDVDTSERSSEPARTATKTPISSAPFDTLHVPALSKYTDRDGPTEDPPTLNLAAWLDLSNVGAVYKALAW</sequence>
<feature type="domain" description="BZIP" evidence="2">
    <location>
        <begin position="48"/>
        <end position="61"/>
    </location>
</feature>
<evidence type="ECO:0000313" key="3">
    <source>
        <dbReference type="EMBL" id="KXS12588.1"/>
    </source>
</evidence>
<dbReference type="EMBL" id="KQ965786">
    <property type="protein sequence ID" value="KXS12588.1"/>
    <property type="molecule type" value="Genomic_DNA"/>
</dbReference>
<feature type="region of interest" description="Disordered" evidence="1">
    <location>
        <begin position="1"/>
        <end position="78"/>
    </location>
</feature>
<feature type="compositionally biased region" description="Polar residues" evidence="1">
    <location>
        <begin position="66"/>
        <end position="77"/>
    </location>
</feature>